<dbReference type="EMBL" id="JANTQA010000070">
    <property type="protein sequence ID" value="KAJ3425803.1"/>
    <property type="molecule type" value="Genomic_DNA"/>
</dbReference>
<dbReference type="Proteomes" id="UP001150062">
    <property type="component" value="Unassembled WGS sequence"/>
</dbReference>
<dbReference type="SUPFAM" id="SSF54695">
    <property type="entry name" value="POZ domain"/>
    <property type="match status" value="1"/>
</dbReference>
<evidence type="ECO:0000313" key="9">
    <source>
        <dbReference type="EMBL" id="KAJ6234420.1"/>
    </source>
</evidence>
<dbReference type="EMBL" id="JANTQA010000015">
    <property type="protein sequence ID" value="KAJ3447716.1"/>
    <property type="molecule type" value="Genomic_DNA"/>
</dbReference>
<keyword evidence="6" id="KW-0808">Transferase</keyword>
<organism evidence="6 12">
    <name type="scientific">Anaeramoeba flamelloides</name>
    <dbReference type="NCBI Taxonomy" id="1746091"/>
    <lineage>
        <taxon>Eukaryota</taxon>
        <taxon>Metamonada</taxon>
        <taxon>Anaeramoebidae</taxon>
        <taxon>Anaeramoeba</taxon>
    </lineage>
</organism>
<comment type="caution">
    <text evidence="6">The sequence shown here is derived from an EMBL/GenBank/DDBJ whole genome shotgun (WGS) entry which is preliminary data.</text>
</comment>
<dbReference type="EMBL" id="JAOAOG010000193">
    <property type="protein sequence ID" value="KAJ6241442.1"/>
    <property type="molecule type" value="Genomic_DNA"/>
</dbReference>
<gene>
    <name evidence="8" type="ORF">M0812_00188</name>
    <name evidence="6" type="ORF">M0812_28148</name>
    <name evidence="7" type="ORF">M0812_28249</name>
    <name evidence="11" type="ORF">M0813_23229</name>
    <name evidence="10" type="ORF">M0813_27675</name>
    <name evidence="9" type="ORF">M0813_29410</name>
</gene>
<dbReference type="Gene3D" id="3.30.710.10">
    <property type="entry name" value="Potassium Channel Kv1.1, Chain A"/>
    <property type="match status" value="1"/>
</dbReference>
<dbReference type="FunFam" id="3.30.710.10:FF:000026">
    <property type="entry name" value="E3 ubiquitin ligase complex SCF subunit"/>
    <property type="match status" value="1"/>
</dbReference>
<sequence>MTELGKIKLVSSDSQEFEVDKEVAAMSQTIKNLLEAIEDENTAIPIENVKGEILERVIHYCEHHYNHPSPKNLTENENEYERRTDDIEPWDQTFCNVEQPILFELILAANYLDIKPLLDVCCKTVANLIKECRSPEEIRKRFKIKNDFTKEEEEEIRKENAWCLDEK</sequence>
<evidence type="ECO:0000259" key="4">
    <source>
        <dbReference type="Pfam" id="PF01466"/>
    </source>
</evidence>
<dbReference type="InterPro" id="IPR036296">
    <property type="entry name" value="SKP1-like_dim_sf"/>
</dbReference>
<keyword evidence="2 3" id="KW-0833">Ubl conjugation pathway</keyword>
<dbReference type="Pfam" id="PF03931">
    <property type="entry name" value="Skp1_POZ"/>
    <property type="match status" value="1"/>
</dbReference>
<evidence type="ECO:0000313" key="13">
    <source>
        <dbReference type="Proteomes" id="UP001150062"/>
    </source>
</evidence>
<dbReference type="GO" id="GO:0006511">
    <property type="term" value="P:ubiquitin-dependent protein catabolic process"/>
    <property type="evidence" value="ECO:0007669"/>
    <property type="project" value="InterPro"/>
</dbReference>
<protein>
    <submittedName>
        <fullName evidence="6">S-phase kinase-associated protein</fullName>
    </submittedName>
</protein>
<feature type="domain" description="SKP1 component dimerisation" evidence="4">
    <location>
        <begin position="115"/>
        <end position="163"/>
    </location>
</feature>
<evidence type="ECO:0000313" key="12">
    <source>
        <dbReference type="Proteomes" id="UP001146793"/>
    </source>
</evidence>
<evidence type="ECO:0000256" key="3">
    <source>
        <dbReference type="PIRNR" id="PIRNR028729"/>
    </source>
</evidence>
<reference evidence="6" key="2">
    <citation type="submission" date="2022-08" db="EMBL/GenBank/DDBJ databases">
        <title>Novel sulphate-reducing endosymbionts in the free-living metamonad Anaeramoeba.</title>
        <authorList>
            <person name="Jerlstrom-Hultqvist J."/>
            <person name="Cepicka I."/>
            <person name="Gallot-Lavallee L."/>
            <person name="Salas-Leiva D."/>
            <person name="Curtis B.A."/>
            <person name="Zahonova K."/>
            <person name="Pipaliya S."/>
            <person name="Dacks J."/>
            <person name="Roger A.J."/>
        </authorList>
    </citation>
    <scope>NUCLEOTIDE SEQUENCE</scope>
    <source>
        <strain evidence="6">Busselton2</strain>
    </source>
</reference>
<reference evidence="9" key="1">
    <citation type="submission" date="2022-08" db="EMBL/GenBank/DDBJ databases">
        <title>Novel sulfate-reducing endosymbionts in the free-living metamonad Anaeramoeba.</title>
        <authorList>
            <person name="Jerlstrom-Hultqvist J."/>
            <person name="Cepicka I."/>
            <person name="Gallot-Lavallee L."/>
            <person name="Salas-Leiva D."/>
            <person name="Curtis B.A."/>
            <person name="Zahonova K."/>
            <person name="Pipaliya S."/>
            <person name="Dacks J."/>
            <person name="Roger A.J."/>
        </authorList>
    </citation>
    <scope>NUCLEOTIDE SEQUENCE</scope>
    <source>
        <strain evidence="9">Schooner1</strain>
    </source>
</reference>
<dbReference type="CDD" id="cd18322">
    <property type="entry name" value="BTB_POZ_SKP1"/>
    <property type="match status" value="1"/>
</dbReference>
<dbReference type="PANTHER" id="PTHR11165">
    <property type="entry name" value="SKP1"/>
    <property type="match status" value="1"/>
</dbReference>
<dbReference type="Pfam" id="PF01466">
    <property type="entry name" value="Skp1"/>
    <property type="match status" value="1"/>
</dbReference>
<evidence type="ECO:0000313" key="10">
    <source>
        <dbReference type="EMBL" id="KAJ6236930.1"/>
    </source>
</evidence>
<evidence type="ECO:0000259" key="5">
    <source>
        <dbReference type="Pfam" id="PF03931"/>
    </source>
</evidence>
<dbReference type="SUPFAM" id="SSF81382">
    <property type="entry name" value="Skp1 dimerisation domain-like"/>
    <property type="match status" value="1"/>
</dbReference>
<dbReference type="InterPro" id="IPR016073">
    <property type="entry name" value="Skp1_comp_POZ"/>
</dbReference>
<keyword evidence="6" id="KW-0418">Kinase</keyword>
<keyword evidence="13" id="KW-1185">Reference proteome</keyword>
<evidence type="ECO:0000256" key="2">
    <source>
        <dbReference type="ARBA" id="ARBA00022786"/>
    </source>
</evidence>
<evidence type="ECO:0000313" key="11">
    <source>
        <dbReference type="EMBL" id="KAJ6241442.1"/>
    </source>
</evidence>
<name>A0AAV7YDS2_9EUKA</name>
<dbReference type="EMBL" id="JANTQA010000070">
    <property type="protein sequence ID" value="KAJ3425703.1"/>
    <property type="molecule type" value="Genomic_DNA"/>
</dbReference>
<dbReference type="EMBL" id="JAOAOG010000242">
    <property type="protein sequence ID" value="KAJ6236930.1"/>
    <property type="molecule type" value="Genomic_DNA"/>
</dbReference>
<feature type="domain" description="SKP1 component POZ" evidence="5">
    <location>
        <begin position="6"/>
        <end position="65"/>
    </location>
</feature>
<dbReference type="InterPro" id="IPR001232">
    <property type="entry name" value="SKP1-like"/>
</dbReference>
<dbReference type="InterPro" id="IPR011333">
    <property type="entry name" value="SKP1/BTB/POZ_sf"/>
</dbReference>
<dbReference type="InterPro" id="IPR016072">
    <property type="entry name" value="Skp1_comp_dimer"/>
</dbReference>
<proteinExistence type="inferred from homology"/>
<dbReference type="Proteomes" id="UP001146793">
    <property type="component" value="Unassembled WGS sequence"/>
</dbReference>
<accession>A0AAV7YDS2</accession>
<comment type="similarity">
    <text evidence="1 3">Belongs to the SKP1 family.</text>
</comment>
<dbReference type="EMBL" id="JAOAOG010000270">
    <property type="protein sequence ID" value="KAJ6234420.1"/>
    <property type="molecule type" value="Genomic_DNA"/>
</dbReference>
<evidence type="ECO:0000256" key="1">
    <source>
        <dbReference type="ARBA" id="ARBA00009993"/>
    </source>
</evidence>
<evidence type="ECO:0000313" key="6">
    <source>
        <dbReference type="EMBL" id="KAJ3425703.1"/>
    </source>
</evidence>
<comment type="pathway">
    <text evidence="3">Protein modification; protein ubiquitination.</text>
</comment>
<dbReference type="PIRSF" id="PIRSF028729">
    <property type="entry name" value="E3_ubiquit_lig_SCF_Skp"/>
    <property type="match status" value="1"/>
</dbReference>
<dbReference type="GO" id="GO:0016301">
    <property type="term" value="F:kinase activity"/>
    <property type="evidence" value="ECO:0007669"/>
    <property type="project" value="UniProtKB-KW"/>
</dbReference>
<dbReference type="SMART" id="SM00512">
    <property type="entry name" value="Skp1"/>
    <property type="match status" value="1"/>
</dbReference>
<evidence type="ECO:0000313" key="8">
    <source>
        <dbReference type="EMBL" id="KAJ3447716.1"/>
    </source>
</evidence>
<dbReference type="InterPro" id="IPR016897">
    <property type="entry name" value="SKP1"/>
</dbReference>
<dbReference type="AlphaFoldDB" id="A0AAV7YDS2"/>
<evidence type="ECO:0000313" key="7">
    <source>
        <dbReference type="EMBL" id="KAJ3425803.1"/>
    </source>
</evidence>